<dbReference type="AlphaFoldDB" id="A0A1G6L2R3"/>
<dbReference type="Proteomes" id="UP000199467">
    <property type="component" value="Unassembled WGS sequence"/>
</dbReference>
<dbReference type="GO" id="GO:0005509">
    <property type="term" value="F:calcium ion binding"/>
    <property type="evidence" value="ECO:0007669"/>
    <property type="project" value="InterPro"/>
</dbReference>
<dbReference type="PROSITE" id="PS50222">
    <property type="entry name" value="EF_HAND_2"/>
    <property type="match status" value="1"/>
</dbReference>
<dbReference type="InterPro" id="IPR002048">
    <property type="entry name" value="EF_hand_dom"/>
</dbReference>
<protein>
    <submittedName>
        <fullName evidence="1">EF-hand domain pair</fullName>
    </submittedName>
</protein>
<name>A0A1G6L2R3_9GAMM</name>
<dbReference type="EMBL" id="FMZQ01000002">
    <property type="protein sequence ID" value="SDC37421.1"/>
    <property type="molecule type" value="Genomic_DNA"/>
</dbReference>
<dbReference type="SMART" id="SM00054">
    <property type="entry name" value="EFh"/>
    <property type="match status" value="2"/>
</dbReference>
<dbReference type="Gene3D" id="1.10.238.10">
    <property type="entry name" value="EF-hand"/>
    <property type="match status" value="1"/>
</dbReference>
<organism evidence="1 2">
    <name type="scientific">Ectopseudomonas chengduensis</name>
    <dbReference type="NCBI Taxonomy" id="489632"/>
    <lineage>
        <taxon>Bacteria</taxon>
        <taxon>Pseudomonadati</taxon>
        <taxon>Pseudomonadota</taxon>
        <taxon>Gammaproteobacteria</taxon>
        <taxon>Pseudomonadales</taxon>
        <taxon>Pseudomonadaceae</taxon>
        <taxon>Ectopseudomonas</taxon>
    </lineage>
</organism>
<gene>
    <name evidence="1" type="ORF">SAMN05216576_102349</name>
</gene>
<reference evidence="2" key="1">
    <citation type="submission" date="2016-10" db="EMBL/GenBank/DDBJ databases">
        <authorList>
            <person name="Varghese N."/>
            <person name="Submissions S."/>
        </authorList>
    </citation>
    <scope>NUCLEOTIDE SEQUENCE [LARGE SCALE GENOMIC DNA]</scope>
    <source>
        <strain evidence="2">DSM 26382</strain>
    </source>
</reference>
<sequence>MRTLITIGLLVVSGMAAAQPQMGGGAMRGRMANVLESRFQQADANHDGKLTKEEATKGMPRVAQHFAEIDTDGKGYVTLDQLKTFMAQSQGQ</sequence>
<evidence type="ECO:0000313" key="1">
    <source>
        <dbReference type="EMBL" id="SDC37421.1"/>
    </source>
</evidence>
<keyword evidence="2" id="KW-1185">Reference proteome</keyword>
<dbReference type="RefSeq" id="WP_034081111.1">
    <property type="nucleotide sequence ID" value="NZ_FMZQ01000002.1"/>
</dbReference>
<accession>A0A1G6L2R3</accession>
<evidence type="ECO:0000313" key="2">
    <source>
        <dbReference type="Proteomes" id="UP000199467"/>
    </source>
</evidence>
<proteinExistence type="predicted"/>
<dbReference type="InterPro" id="IPR011992">
    <property type="entry name" value="EF-hand-dom_pair"/>
</dbReference>
<dbReference type="SUPFAM" id="SSF47473">
    <property type="entry name" value="EF-hand"/>
    <property type="match status" value="1"/>
</dbReference>
<dbReference type="Pfam" id="PF13202">
    <property type="entry name" value="EF-hand_5"/>
    <property type="match status" value="2"/>
</dbReference>